<dbReference type="KEGG" id="vg:63911460"/>
<evidence type="ECO:0000313" key="1">
    <source>
        <dbReference type="EMBL" id="QEA10792.1"/>
    </source>
</evidence>
<name>A0A6M2YSW1_9CAUD</name>
<dbReference type="EMBL" id="MN103533">
    <property type="protein sequence ID" value="QEA10792.1"/>
    <property type="molecule type" value="Genomic_DNA"/>
</dbReference>
<reference evidence="1 2" key="1">
    <citation type="journal article" date="2020" name="PLoS ONE">
        <title>Weirdo19ES is a novel singleton mycobacteriophage that selects for glycolipid deficient phage-resistant M. smegmatis mutants.</title>
        <authorList>
            <person name="Suarez C.A."/>
            <person name="Franceschelli J.J."/>
            <person name="Tasselli S.E."/>
            <person name="Morbidoni H.R."/>
        </authorList>
    </citation>
    <scope>NUCLEOTIDE SEQUENCE [LARGE SCALE GENOMIC DNA]</scope>
</reference>
<dbReference type="RefSeq" id="YP_010050725.1">
    <property type="nucleotide sequence ID" value="NC_054433.1"/>
</dbReference>
<protein>
    <submittedName>
        <fullName evidence="1">Uncharacterized protein</fullName>
    </submittedName>
</protein>
<organism evidence="1 2">
    <name type="scientific">Mycobacterium phage Weirdo19</name>
    <dbReference type="NCBI Taxonomy" id="2601610"/>
    <lineage>
        <taxon>Viruses</taxon>
        <taxon>Duplodnaviria</taxon>
        <taxon>Heunggongvirae</taxon>
        <taxon>Uroviricota</taxon>
        <taxon>Caudoviricetes</taxon>
        <taxon>Rosariovirus</taxon>
        <taxon>Rosariovirus Weirdo19ES</taxon>
    </lineage>
</organism>
<proteinExistence type="predicted"/>
<accession>A0A6M2YSW1</accession>
<evidence type="ECO:0000313" key="2">
    <source>
        <dbReference type="Proteomes" id="UP000501191"/>
    </source>
</evidence>
<keyword evidence="2" id="KW-1185">Reference proteome</keyword>
<dbReference type="Proteomes" id="UP000501191">
    <property type="component" value="Segment"/>
</dbReference>
<dbReference type="GeneID" id="63911460"/>
<sequence>MATYSITPAVAQGMIGGTSTYREALGSSPKIRLYSGTPPAAAKAALSGNTLLCELSAAATPIASAADAGNGVARATWAAIASATAAATGIATFFRTVTSGGTVIDQGDVGTAGAALNLSTVALTAGSTVSLATRTSDLRYEPA</sequence>